<dbReference type="Proteomes" id="UP000887577">
    <property type="component" value="Unplaced"/>
</dbReference>
<dbReference type="WBParaSite" id="PSU_v2.g4066.t1">
    <property type="protein sequence ID" value="PSU_v2.g4066.t1"/>
    <property type="gene ID" value="PSU_v2.g4066"/>
</dbReference>
<evidence type="ECO:0000313" key="1">
    <source>
        <dbReference type="Proteomes" id="UP000887577"/>
    </source>
</evidence>
<name>A0A914Z1C0_9BILA</name>
<proteinExistence type="predicted"/>
<protein>
    <submittedName>
        <fullName evidence="2">Uncharacterized protein</fullName>
    </submittedName>
</protein>
<organism evidence="1 2">
    <name type="scientific">Panagrolaimus superbus</name>
    <dbReference type="NCBI Taxonomy" id="310955"/>
    <lineage>
        <taxon>Eukaryota</taxon>
        <taxon>Metazoa</taxon>
        <taxon>Ecdysozoa</taxon>
        <taxon>Nematoda</taxon>
        <taxon>Chromadorea</taxon>
        <taxon>Rhabditida</taxon>
        <taxon>Tylenchina</taxon>
        <taxon>Panagrolaimomorpha</taxon>
        <taxon>Panagrolaimoidea</taxon>
        <taxon>Panagrolaimidae</taxon>
        <taxon>Panagrolaimus</taxon>
    </lineage>
</organism>
<sequence>MSSIRFLLPSFEELPDFADVVYLEDSGYIPEVERDGQNRLIKAFGTIRTIKKGTHVSQKIRDQMKQRW</sequence>
<evidence type="ECO:0000313" key="2">
    <source>
        <dbReference type="WBParaSite" id="PSU_v2.g4066.t1"/>
    </source>
</evidence>
<keyword evidence="1" id="KW-1185">Reference proteome</keyword>
<reference evidence="2" key="1">
    <citation type="submission" date="2022-11" db="UniProtKB">
        <authorList>
            <consortium name="WormBaseParasite"/>
        </authorList>
    </citation>
    <scope>IDENTIFICATION</scope>
</reference>
<accession>A0A914Z1C0</accession>
<dbReference type="AlphaFoldDB" id="A0A914Z1C0"/>